<dbReference type="Proteomes" id="UP000004506">
    <property type="component" value="Unassembled WGS sequence"/>
</dbReference>
<sequence length="62" mass="7107">MPIILINLKLSVVNSGCFGGKNRNYGQIMARNKKIVSNCKIDDEIGCIEIKIHKFPWNFNRN</sequence>
<dbReference type="AlphaFoldDB" id="A0AA86YN29"/>
<evidence type="ECO:0000313" key="2">
    <source>
        <dbReference type="Proteomes" id="UP000004506"/>
    </source>
</evidence>
<organism evidence="1 2">
    <name type="scientific">Providencia stuartii ATCC 25827</name>
    <dbReference type="NCBI Taxonomy" id="471874"/>
    <lineage>
        <taxon>Bacteria</taxon>
        <taxon>Pseudomonadati</taxon>
        <taxon>Pseudomonadota</taxon>
        <taxon>Gammaproteobacteria</taxon>
        <taxon>Enterobacterales</taxon>
        <taxon>Morganellaceae</taxon>
        <taxon>Providencia</taxon>
    </lineage>
</organism>
<reference evidence="2" key="2">
    <citation type="submission" date="2008-04" db="EMBL/GenBank/DDBJ databases">
        <title>Draft genome sequence of Providencia stuartii(ATCC 25827).</title>
        <authorList>
            <person name="Sudarsanam P."/>
            <person name="Ley R."/>
            <person name="Guruge J."/>
            <person name="Turnbaugh P.J."/>
            <person name="Mahowald M."/>
            <person name="Liep D."/>
            <person name="Gordon J."/>
        </authorList>
    </citation>
    <scope>NUCLEOTIDE SEQUENCE [LARGE SCALE GENOMIC DNA]</scope>
    <source>
        <strain evidence="2">ATCC 25827</strain>
    </source>
</reference>
<proteinExistence type="predicted"/>
<dbReference type="EMBL" id="ABJD02000101">
    <property type="protein sequence ID" value="EDU59930.1"/>
    <property type="molecule type" value="Genomic_DNA"/>
</dbReference>
<gene>
    <name evidence="1" type="ORF">PROSTU_03125</name>
</gene>
<comment type="caution">
    <text evidence="1">The sequence shown here is derived from an EMBL/GenBank/DDBJ whole genome shotgun (WGS) entry which is preliminary data.</text>
</comment>
<name>A0AA86YN29_PROST</name>
<reference evidence="1 2" key="3">
    <citation type="submission" date="2008-05" db="EMBL/GenBank/DDBJ databases">
        <authorList>
            <person name="Fulton L."/>
            <person name="Clifton S."/>
            <person name="Fulton B."/>
            <person name="Xu J."/>
            <person name="Minx P."/>
            <person name="Pepin K.H."/>
            <person name="Johnson M."/>
            <person name="Thiruvilangam P."/>
            <person name="Bhonagiri V."/>
            <person name="Nash W.E."/>
            <person name="Mardis E.R."/>
            <person name="Wilson R.K."/>
        </authorList>
    </citation>
    <scope>NUCLEOTIDE SEQUENCE [LARGE SCALE GENOMIC DNA]</scope>
    <source>
        <strain evidence="1 2">ATCC 25827</strain>
    </source>
</reference>
<evidence type="ECO:0000313" key="1">
    <source>
        <dbReference type="EMBL" id="EDU59930.1"/>
    </source>
</evidence>
<protein>
    <submittedName>
        <fullName evidence="1">Uncharacterized protein</fullName>
    </submittedName>
</protein>
<reference evidence="2" key="1">
    <citation type="submission" date="2008-04" db="EMBL/GenBank/DDBJ databases">
        <title>Draft genome sequence of Providencia stuartii (ATCC 25827).</title>
        <authorList>
            <person name="Sudarsanam P."/>
            <person name="Ley R."/>
            <person name="Guruge J."/>
            <person name="Turnbaugh P.J."/>
            <person name="Mahowald M."/>
            <person name="Liep D."/>
            <person name="Gordon J."/>
        </authorList>
    </citation>
    <scope>NUCLEOTIDE SEQUENCE [LARGE SCALE GENOMIC DNA]</scope>
    <source>
        <strain evidence="2">ATCC 25827</strain>
    </source>
</reference>
<accession>A0AA86YN29</accession>